<dbReference type="InterPro" id="IPR000014">
    <property type="entry name" value="PAS"/>
</dbReference>
<evidence type="ECO:0000313" key="6">
    <source>
        <dbReference type="EMBL" id="MBD8005754.1"/>
    </source>
</evidence>
<dbReference type="Gene3D" id="3.30.70.270">
    <property type="match status" value="1"/>
</dbReference>
<dbReference type="RefSeq" id="WP_191812989.1">
    <property type="nucleotide sequence ID" value="NZ_JACSPV010000018.1"/>
</dbReference>
<accession>A0ABR8VLW9</accession>
<dbReference type="Gene3D" id="3.20.20.450">
    <property type="entry name" value="EAL domain"/>
    <property type="match status" value="1"/>
</dbReference>
<dbReference type="SUPFAM" id="SSF141868">
    <property type="entry name" value="EAL domain-like"/>
    <property type="match status" value="1"/>
</dbReference>
<dbReference type="NCBIfam" id="TIGR00254">
    <property type="entry name" value="GGDEF"/>
    <property type="match status" value="1"/>
</dbReference>
<feature type="domain" description="GGDEF" evidence="5">
    <location>
        <begin position="315"/>
        <end position="448"/>
    </location>
</feature>
<evidence type="ECO:0000259" key="2">
    <source>
        <dbReference type="PROSITE" id="PS50112"/>
    </source>
</evidence>
<proteinExistence type="predicted"/>
<dbReference type="CDD" id="cd01949">
    <property type="entry name" value="GGDEF"/>
    <property type="match status" value="1"/>
</dbReference>
<dbReference type="SMART" id="SM00091">
    <property type="entry name" value="PAS"/>
    <property type="match status" value="2"/>
</dbReference>
<dbReference type="SUPFAM" id="SSF55073">
    <property type="entry name" value="Nucleotide cyclase"/>
    <property type="match status" value="1"/>
</dbReference>
<evidence type="ECO:0000256" key="1">
    <source>
        <dbReference type="SAM" id="Coils"/>
    </source>
</evidence>
<dbReference type="InterPro" id="IPR000160">
    <property type="entry name" value="GGDEF_dom"/>
</dbReference>
<dbReference type="Pfam" id="PF13426">
    <property type="entry name" value="PAS_9"/>
    <property type="match status" value="1"/>
</dbReference>
<dbReference type="Pfam" id="PF00563">
    <property type="entry name" value="EAL"/>
    <property type="match status" value="1"/>
</dbReference>
<evidence type="ECO:0000259" key="4">
    <source>
        <dbReference type="PROSITE" id="PS50883"/>
    </source>
</evidence>
<gene>
    <name evidence="6" type="ORF">H9631_11765</name>
</gene>
<dbReference type="InterPro" id="IPR035919">
    <property type="entry name" value="EAL_sf"/>
</dbReference>
<dbReference type="InterPro" id="IPR013767">
    <property type="entry name" value="PAS_fold"/>
</dbReference>
<dbReference type="InterPro" id="IPR012226">
    <property type="entry name" value="Diguanyl_cyclase/Pdiesterase"/>
</dbReference>
<dbReference type="SUPFAM" id="SSF55785">
    <property type="entry name" value="PYP-like sensor domain (PAS domain)"/>
    <property type="match status" value="2"/>
</dbReference>
<feature type="domain" description="PAS" evidence="2">
    <location>
        <begin position="158"/>
        <end position="228"/>
    </location>
</feature>
<dbReference type="PROSITE" id="PS50887">
    <property type="entry name" value="GGDEF"/>
    <property type="match status" value="1"/>
</dbReference>
<keyword evidence="7" id="KW-1185">Reference proteome</keyword>
<comment type="caution">
    <text evidence="6">The sequence shown here is derived from an EMBL/GenBank/DDBJ whole genome shotgun (WGS) entry which is preliminary data.</text>
</comment>
<dbReference type="CDD" id="cd01948">
    <property type="entry name" value="EAL"/>
    <property type="match status" value="1"/>
</dbReference>
<protein>
    <submittedName>
        <fullName evidence="6">EAL domain-containing protein</fullName>
    </submittedName>
</protein>
<keyword evidence="1" id="KW-0175">Coiled coil</keyword>
<dbReference type="NCBIfam" id="TIGR00229">
    <property type="entry name" value="sensory_box"/>
    <property type="match status" value="2"/>
</dbReference>
<dbReference type="InterPro" id="IPR035965">
    <property type="entry name" value="PAS-like_dom_sf"/>
</dbReference>
<dbReference type="InterPro" id="IPR052155">
    <property type="entry name" value="Biofilm_reg_signaling"/>
</dbReference>
<dbReference type="Pfam" id="PF00989">
    <property type="entry name" value="PAS"/>
    <property type="match status" value="1"/>
</dbReference>
<dbReference type="InterPro" id="IPR029787">
    <property type="entry name" value="Nucleotide_cyclase"/>
</dbReference>
<dbReference type="PROSITE" id="PS50883">
    <property type="entry name" value="EAL"/>
    <property type="match status" value="1"/>
</dbReference>
<dbReference type="Pfam" id="PF00990">
    <property type="entry name" value="GGDEF"/>
    <property type="match status" value="1"/>
</dbReference>
<evidence type="ECO:0000259" key="5">
    <source>
        <dbReference type="PROSITE" id="PS50887"/>
    </source>
</evidence>
<dbReference type="PANTHER" id="PTHR44757:SF2">
    <property type="entry name" value="BIOFILM ARCHITECTURE MAINTENANCE PROTEIN MBAA"/>
    <property type="match status" value="1"/>
</dbReference>
<dbReference type="PROSITE" id="PS50112">
    <property type="entry name" value="PAS"/>
    <property type="match status" value="2"/>
</dbReference>
<dbReference type="InterPro" id="IPR000700">
    <property type="entry name" value="PAS-assoc_C"/>
</dbReference>
<reference evidence="6 7" key="1">
    <citation type="submission" date="2020-08" db="EMBL/GenBank/DDBJ databases">
        <title>A Genomic Blueprint of the Chicken Gut Microbiome.</title>
        <authorList>
            <person name="Gilroy R."/>
            <person name="Ravi A."/>
            <person name="Getino M."/>
            <person name="Pursley I."/>
            <person name="Horton D.L."/>
            <person name="Alikhan N.-F."/>
            <person name="Baker D."/>
            <person name="Gharbi K."/>
            <person name="Hall N."/>
            <person name="Watson M."/>
            <person name="Adriaenssens E.M."/>
            <person name="Foster-Nyarko E."/>
            <person name="Jarju S."/>
            <person name="Secka A."/>
            <person name="Antonio M."/>
            <person name="Oren A."/>
            <person name="Chaudhuri R."/>
            <person name="La Ragione R.M."/>
            <person name="Hildebrand F."/>
            <person name="Pallen M.J."/>
        </authorList>
    </citation>
    <scope>NUCLEOTIDE SEQUENCE [LARGE SCALE GENOMIC DNA]</scope>
    <source>
        <strain evidence="6 7">Sa1BUA2</strain>
    </source>
</reference>
<feature type="domain" description="EAL" evidence="4">
    <location>
        <begin position="457"/>
        <end position="710"/>
    </location>
</feature>
<feature type="domain" description="PAC" evidence="3">
    <location>
        <begin position="232"/>
        <end position="284"/>
    </location>
</feature>
<dbReference type="EMBL" id="JACSPV010000018">
    <property type="protein sequence ID" value="MBD8005754.1"/>
    <property type="molecule type" value="Genomic_DNA"/>
</dbReference>
<sequence>MDKSGSAVEEVSKLYLHDYELSDPTDLEQVLKELAYIKYALDQSSIVAVTDQRGKILYVNDLLCKISKYSHSELVGQDHRILNSNYHSKEFFKNMWATIGNGQVWEGEIRNKAKDGSFYWVDTTIVPFLNEKGKPHRYVAIRNDITSRKEMEEKIRKSEERYRLIAENSSDLIATVDIEGNLLYLSPSHATLLGYDLDEIRDGTIFDLVYETDQEEVKETIDQLWEKKEVNSQVEFRLKTSSGNCICVEAKMNVILNDNGDIRKVMLVTRDITERKKSEQKIYHLAFHDTLTDLPNRRLFMNELQKTIAKTKRPSKVAVMFIDLDRFKYVNDSWGHDAGDYILMEAAKRIKQSLRSTDFVARIGGDEFTVLLDNIEDEADVRSLVERIQKSFEKPVDIFEKDIFLSCSIGIAIYPENGKNADELLKRADTALYVVKERGRSGYALFDADMEEKSLERILLEVELRKAIEQEQFYLDYQPKIDFSNGNLVGMEALVRWNHPDLGKVPPNKFIPIAEETGLIIPLGEWVLREACKQNKKWQDMGYSKVAVSVNVSVRQLEQAGMLDEVIEVLNETGLNPKWLELEVTESIFADLENAAAILEEIRGFGVKISVDDFGTGYNSFTYIKHLPVDTVKIDSSFIRDIHQNVESKAIVNAILTLADTLNISVIAEGVESKEQLEHLNKGGCIQGQGYLFSKPVSNELFENYFRDSNLLFPEELD</sequence>
<dbReference type="PIRSF" id="PIRSF005925">
    <property type="entry name" value="Dos"/>
    <property type="match status" value="1"/>
</dbReference>
<dbReference type="PROSITE" id="PS50113">
    <property type="entry name" value="PAC"/>
    <property type="match status" value="2"/>
</dbReference>
<feature type="domain" description="PAC" evidence="3">
    <location>
        <begin position="103"/>
        <end position="157"/>
    </location>
</feature>
<dbReference type="InterPro" id="IPR043128">
    <property type="entry name" value="Rev_trsase/Diguanyl_cyclase"/>
</dbReference>
<evidence type="ECO:0000313" key="7">
    <source>
        <dbReference type="Proteomes" id="UP000648182"/>
    </source>
</evidence>
<feature type="domain" description="PAS" evidence="2">
    <location>
        <begin position="33"/>
        <end position="90"/>
    </location>
</feature>
<feature type="coiled-coil region" evidence="1">
    <location>
        <begin position="141"/>
        <end position="168"/>
    </location>
</feature>
<name>A0ABR8VLW9_9BACI</name>
<dbReference type="Proteomes" id="UP000648182">
    <property type="component" value="Unassembled WGS sequence"/>
</dbReference>
<dbReference type="InterPro" id="IPR001610">
    <property type="entry name" value="PAC"/>
</dbReference>
<dbReference type="Gene3D" id="3.30.450.20">
    <property type="entry name" value="PAS domain"/>
    <property type="match status" value="2"/>
</dbReference>
<dbReference type="CDD" id="cd00130">
    <property type="entry name" value="PAS"/>
    <property type="match status" value="2"/>
</dbReference>
<organism evidence="6 7">
    <name type="scientific">Bacillus norwichensis</name>
    <dbReference type="NCBI Taxonomy" id="2762217"/>
    <lineage>
        <taxon>Bacteria</taxon>
        <taxon>Bacillati</taxon>
        <taxon>Bacillota</taxon>
        <taxon>Bacilli</taxon>
        <taxon>Bacillales</taxon>
        <taxon>Bacillaceae</taxon>
        <taxon>Bacillus</taxon>
    </lineage>
</organism>
<dbReference type="PANTHER" id="PTHR44757">
    <property type="entry name" value="DIGUANYLATE CYCLASE DGCP"/>
    <property type="match status" value="1"/>
</dbReference>
<evidence type="ECO:0000259" key="3">
    <source>
        <dbReference type="PROSITE" id="PS50113"/>
    </source>
</evidence>
<dbReference type="SMART" id="SM00267">
    <property type="entry name" value="GGDEF"/>
    <property type="match status" value="1"/>
</dbReference>
<dbReference type="InterPro" id="IPR001633">
    <property type="entry name" value="EAL_dom"/>
</dbReference>
<dbReference type="SMART" id="SM00086">
    <property type="entry name" value="PAC"/>
    <property type="match status" value="2"/>
</dbReference>
<dbReference type="SMART" id="SM00052">
    <property type="entry name" value="EAL"/>
    <property type="match status" value="1"/>
</dbReference>